<dbReference type="InterPro" id="IPR002559">
    <property type="entry name" value="Transposase_11"/>
</dbReference>
<dbReference type="PANTHER" id="PTHR46637">
    <property type="entry name" value="TIS1421-TRANSPOSASE PROTEIN A"/>
    <property type="match status" value="1"/>
</dbReference>
<dbReference type="EMBL" id="VCMV01000012">
    <property type="protein sequence ID" value="KAB0267827.1"/>
    <property type="molecule type" value="Genomic_DNA"/>
</dbReference>
<keyword evidence="4" id="KW-1185">Reference proteome</keyword>
<dbReference type="NCBIfam" id="NF033580">
    <property type="entry name" value="transpos_IS5_3"/>
    <property type="match status" value="1"/>
</dbReference>
<reference evidence="3 4" key="1">
    <citation type="journal article" date="2019" name="Microorganisms">
        <title>Genome Insights into the Novel Species Microvirga brassicacearum, a Rapeseed Endophyte with Biotechnological Potential.</title>
        <authorList>
            <person name="Jimenez-Gomez A."/>
            <person name="Saati-Santamaria Z."/>
            <person name="Igual J.M."/>
            <person name="Rivas R."/>
            <person name="Mateos P.F."/>
            <person name="Garcia-Fraile P."/>
        </authorList>
    </citation>
    <scope>NUCLEOTIDE SEQUENCE [LARGE SCALE GENOMIC DNA]</scope>
    <source>
        <strain evidence="3 4">CDVBN77</strain>
    </source>
</reference>
<dbReference type="Proteomes" id="UP000325684">
    <property type="component" value="Unassembled WGS sequence"/>
</dbReference>
<proteinExistence type="predicted"/>
<dbReference type="OrthoDB" id="9798237at2"/>
<dbReference type="GO" id="GO:0003677">
    <property type="term" value="F:DNA binding"/>
    <property type="evidence" value="ECO:0007669"/>
    <property type="project" value="InterPro"/>
</dbReference>
<dbReference type="PANTHER" id="PTHR46637:SF1">
    <property type="entry name" value="BLL5188 PROTEIN"/>
    <property type="match status" value="1"/>
</dbReference>
<protein>
    <submittedName>
        <fullName evidence="3">IS5 family transposase</fullName>
    </submittedName>
</protein>
<sequence length="253" mass="29184">MRYELSDREWGVIRPMLPNKPRGIPRVDDRRVLNGIFWVLRSGAPWRDLPVGYGPHTTCYNRFVRWRRSGVWDQIMDALAEAHDAAVQMIDTSVVRVHQHGACIAGNREQQMGRSRGGLTSKIHAVVDADGLPVRLGLTPGEAHDNRLCSVLLTALQPRTTLLADRGYDADWIRELASQRGAWANIPPKRNRKEPICFSPYLYRARNLVERFFNKIKQCRRVATRYDKLAANYLAFVKLASIRLWLRFYEFTP</sequence>
<dbReference type="RefSeq" id="WP_150942994.1">
    <property type="nucleotide sequence ID" value="NZ_VCMV01000012.1"/>
</dbReference>
<dbReference type="AlphaFoldDB" id="A0A5N3PDI6"/>
<evidence type="ECO:0000259" key="1">
    <source>
        <dbReference type="Pfam" id="PF01609"/>
    </source>
</evidence>
<dbReference type="Pfam" id="PF01609">
    <property type="entry name" value="DDE_Tnp_1"/>
    <property type="match status" value="1"/>
</dbReference>
<feature type="domain" description="Transposase IS4-like" evidence="1">
    <location>
        <begin position="87"/>
        <end position="242"/>
    </location>
</feature>
<accession>A0A5N3PDI6</accession>
<dbReference type="GO" id="GO:0006313">
    <property type="term" value="P:DNA transposition"/>
    <property type="evidence" value="ECO:0007669"/>
    <property type="project" value="InterPro"/>
</dbReference>
<evidence type="ECO:0000313" key="3">
    <source>
        <dbReference type="EMBL" id="KAB0267827.1"/>
    </source>
</evidence>
<name>A0A5N3PDI6_9HYPH</name>
<comment type="caution">
    <text evidence="3">The sequence shown here is derived from an EMBL/GenBank/DDBJ whole genome shotgun (WGS) entry which is preliminary data.</text>
</comment>
<gene>
    <name evidence="3" type="ORF">FEZ63_07375</name>
</gene>
<feature type="domain" description="Insertion element IS402-like" evidence="2">
    <location>
        <begin position="5"/>
        <end position="76"/>
    </location>
</feature>
<dbReference type="InterPro" id="IPR025161">
    <property type="entry name" value="IS402-like_dom"/>
</dbReference>
<dbReference type="GO" id="GO:0004803">
    <property type="term" value="F:transposase activity"/>
    <property type="evidence" value="ECO:0007669"/>
    <property type="project" value="InterPro"/>
</dbReference>
<organism evidence="3 4">
    <name type="scientific">Microvirga brassicacearum</name>
    <dbReference type="NCBI Taxonomy" id="2580413"/>
    <lineage>
        <taxon>Bacteria</taxon>
        <taxon>Pseudomonadati</taxon>
        <taxon>Pseudomonadota</taxon>
        <taxon>Alphaproteobacteria</taxon>
        <taxon>Hyphomicrobiales</taxon>
        <taxon>Methylobacteriaceae</taxon>
        <taxon>Microvirga</taxon>
    </lineage>
</organism>
<evidence type="ECO:0000313" key="4">
    <source>
        <dbReference type="Proteomes" id="UP000325684"/>
    </source>
</evidence>
<dbReference type="InterPro" id="IPR052909">
    <property type="entry name" value="Transposase_6_like"/>
</dbReference>
<evidence type="ECO:0000259" key="2">
    <source>
        <dbReference type="Pfam" id="PF13340"/>
    </source>
</evidence>
<dbReference type="Pfam" id="PF13340">
    <property type="entry name" value="DUF4096"/>
    <property type="match status" value="1"/>
</dbReference>